<feature type="region of interest" description="Disordered" evidence="1">
    <location>
        <begin position="257"/>
        <end position="279"/>
    </location>
</feature>
<proteinExistence type="predicted"/>
<dbReference type="EMBL" id="FNJB01000002">
    <property type="protein sequence ID" value="SDO30680.1"/>
    <property type="molecule type" value="Genomic_DNA"/>
</dbReference>
<sequence>MTDTQPVAARTFDADGPIEMTVTIGAGVIEVRLVDEPGVAVSVRHAPDSGNPWVEGLSNLVTWFSGQLGEQAPADVPGEAVRQTKIEFGGGRLTVRTPHQASLRGVPVAVSIRAPLGSHLTSRSGAASITVTGQAGRVEAATAGGAIDVEAAAGAHLTTGSGSIRVGRSGSGLRARTSSGAVEATEIAGPSSVSTGGGDVWLGAVTDDVLVRTGTGDITVADAASGQLELTTGSGDLRVAVRAGSVAEVDLSSGSGEARSDLLLSDERPDDPSALRVHGRTGSGSALITLATL</sequence>
<dbReference type="AlphaFoldDB" id="A0A1H0IHB2"/>
<protein>
    <submittedName>
        <fullName evidence="3">Putative adhesin</fullName>
    </submittedName>
</protein>
<name>A0A1H0IHB2_9PSEU</name>
<evidence type="ECO:0000259" key="2">
    <source>
        <dbReference type="Pfam" id="PF13349"/>
    </source>
</evidence>
<organism evidence="3 4">
    <name type="scientific">Actinokineospora alba</name>
    <dbReference type="NCBI Taxonomy" id="504798"/>
    <lineage>
        <taxon>Bacteria</taxon>
        <taxon>Bacillati</taxon>
        <taxon>Actinomycetota</taxon>
        <taxon>Actinomycetes</taxon>
        <taxon>Pseudonocardiales</taxon>
        <taxon>Pseudonocardiaceae</taxon>
        <taxon>Actinokineospora</taxon>
    </lineage>
</organism>
<dbReference type="Pfam" id="PF13349">
    <property type="entry name" value="DUF4097"/>
    <property type="match status" value="1"/>
</dbReference>
<evidence type="ECO:0000256" key="1">
    <source>
        <dbReference type="SAM" id="MobiDB-lite"/>
    </source>
</evidence>
<feature type="domain" description="DUF4097" evidence="2">
    <location>
        <begin position="122"/>
        <end position="267"/>
    </location>
</feature>
<feature type="region of interest" description="Disordered" evidence="1">
    <location>
        <begin position="160"/>
        <end position="190"/>
    </location>
</feature>
<dbReference type="Gene3D" id="2.160.20.120">
    <property type="match status" value="1"/>
</dbReference>
<reference evidence="4" key="1">
    <citation type="submission" date="2016-10" db="EMBL/GenBank/DDBJ databases">
        <authorList>
            <person name="Varghese N."/>
            <person name="Submissions S."/>
        </authorList>
    </citation>
    <scope>NUCLEOTIDE SEQUENCE [LARGE SCALE GENOMIC DNA]</scope>
    <source>
        <strain evidence="4">IBRC-M 10655</strain>
    </source>
</reference>
<evidence type="ECO:0000313" key="3">
    <source>
        <dbReference type="EMBL" id="SDO30680.1"/>
    </source>
</evidence>
<evidence type="ECO:0000313" key="4">
    <source>
        <dbReference type="Proteomes" id="UP000199651"/>
    </source>
</evidence>
<gene>
    <name evidence="3" type="ORF">SAMN05192558_102554</name>
</gene>
<accession>A0A1H0IHB2</accession>
<dbReference type="STRING" id="504798.SAMN05421871_108253"/>
<keyword evidence="4" id="KW-1185">Reference proteome</keyword>
<feature type="compositionally biased region" description="Low complexity" evidence="1">
    <location>
        <begin position="160"/>
        <end position="174"/>
    </location>
</feature>
<dbReference type="InterPro" id="IPR025164">
    <property type="entry name" value="Toastrack_DUF4097"/>
</dbReference>
<dbReference type="OrthoDB" id="3677688at2"/>
<dbReference type="Proteomes" id="UP000199651">
    <property type="component" value="Unassembled WGS sequence"/>
</dbReference>
<dbReference type="RefSeq" id="WP_091371116.1">
    <property type="nucleotide sequence ID" value="NZ_FNDV01000008.1"/>
</dbReference>